<protein>
    <recommendedName>
        <fullName evidence="19">Plant heme peroxidase family profile domain-containing protein</fullName>
    </recommendedName>
</protein>
<dbReference type="GO" id="GO:0006979">
    <property type="term" value="P:response to oxidative stress"/>
    <property type="evidence" value="ECO:0007669"/>
    <property type="project" value="InterPro"/>
</dbReference>
<evidence type="ECO:0000256" key="17">
    <source>
        <dbReference type="PIRSR" id="PIRSR600823-5"/>
    </source>
</evidence>
<dbReference type="PANTHER" id="PTHR31517">
    <property type="match status" value="1"/>
</dbReference>
<evidence type="ECO:0000256" key="13">
    <source>
        <dbReference type="ARBA" id="ARBA00023324"/>
    </source>
</evidence>
<evidence type="ECO:0000256" key="18">
    <source>
        <dbReference type="SAM" id="SignalP"/>
    </source>
</evidence>
<dbReference type="InterPro" id="IPR000823">
    <property type="entry name" value="Peroxidase_pln"/>
</dbReference>
<keyword evidence="13" id="KW-0376">Hydrogen peroxide</keyword>
<feature type="binding site" evidence="16">
    <location>
        <position position="127"/>
    </location>
    <ligand>
        <name>Ca(2+)</name>
        <dbReference type="ChEBI" id="CHEBI:29108"/>
        <label>2</label>
    </ligand>
</feature>
<comment type="similarity">
    <text evidence="2">Belongs to the peroxidase family. Ascorbate peroxidase subfamily.</text>
</comment>
<accession>A0A6G1F3M2</accession>
<feature type="binding site" evidence="16">
    <location>
        <position position="177"/>
    </location>
    <ligand>
        <name>Ca(2+)</name>
        <dbReference type="ChEBI" id="CHEBI:29108"/>
        <label>2</label>
    </ligand>
</feature>
<evidence type="ECO:0000313" key="21">
    <source>
        <dbReference type="EMBL" id="KAF0935376.1"/>
    </source>
</evidence>
<evidence type="ECO:0000256" key="9">
    <source>
        <dbReference type="ARBA" id="ARBA00022958"/>
    </source>
</evidence>
<comment type="cofactor">
    <cofactor evidence="16">
        <name>heme b</name>
        <dbReference type="ChEBI" id="CHEBI:60344"/>
    </cofactor>
    <text evidence="16">Binds 1 heme b (iron(II)-protoporphyrin IX) group per subunit.</text>
</comment>
<dbReference type="PROSITE" id="PS50873">
    <property type="entry name" value="PEROXIDASE_4"/>
    <property type="match status" value="1"/>
</dbReference>
<comment type="catalytic activity">
    <reaction evidence="1">
        <text>2 a phenolic donor + H2O2 = 2 a phenolic radical donor + 2 H2O</text>
        <dbReference type="Rhea" id="RHEA:56136"/>
        <dbReference type="ChEBI" id="CHEBI:15377"/>
        <dbReference type="ChEBI" id="CHEBI:16240"/>
        <dbReference type="ChEBI" id="CHEBI:139520"/>
        <dbReference type="ChEBI" id="CHEBI:139521"/>
        <dbReference type="EC" id="1.11.1.7"/>
    </reaction>
</comment>
<dbReference type="PRINTS" id="PR00459">
    <property type="entry name" value="ASPEROXIDASE"/>
</dbReference>
<keyword evidence="12 17" id="KW-1015">Disulfide bond</keyword>
<evidence type="ECO:0000313" key="22">
    <source>
        <dbReference type="Proteomes" id="UP000479710"/>
    </source>
</evidence>
<dbReference type="InterPro" id="IPR019793">
    <property type="entry name" value="Peroxidases_heam-ligand_BS"/>
</dbReference>
<dbReference type="Proteomes" id="UP000479710">
    <property type="component" value="Unassembled WGS sequence"/>
</dbReference>
<keyword evidence="11 16" id="KW-0408">Iron</keyword>
<evidence type="ECO:0000256" key="11">
    <source>
        <dbReference type="ARBA" id="ARBA00023004"/>
    </source>
</evidence>
<dbReference type="Gene3D" id="1.10.520.10">
    <property type="match status" value="2"/>
</dbReference>
<evidence type="ECO:0000313" key="20">
    <source>
        <dbReference type="EMBL" id="KAF0931474.1"/>
    </source>
</evidence>
<evidence type="ECO:0000256" key="6">
    <source>
        <dbReference type="ARBA" id="ARBA00022723"/>
    </source>
</evidence>
<feature type="binding site" evidence="16">
    <location>
        <position position="182"/>
    </location>
    <ligand>
        <name>Ca(2+)</name>
        <dbReference type="ChEBI" id="CHEBI:29108"/>
        <label>2</label>
    </ligand>
</feature>
<evidence type="ECO:0000256" key="1">
    <source>
        <dbReference type="ARBA" id="ARBA00000189"/>
    </source>
</evidence>
<feature type="chain" id="PRO_5033880113" description="Plant heme peroxidase family profile domain-containing protein" evidence="18">
    <location>
        <begin position="24"/>
        <end position="284"/>
    </location>
</feature>
<dbReference type="PRINTS" id="PR00458">
    <property type="entry name" value="PEROXIDASE"/>
</dbReference>
<evidence type="ECO:0000256" key="16">
    <source>
        <dbReference type="PIRSR" id="PIRSR600823-3"/>
    </source>
</evidence>
<dbReference type="AlphaFoldDB" id="A0A6G1F3M2"/>
<evidence type="ECO:0000256" key="4">
    <source>
        <dbReference type="ARBA" id="ARBA00022559"/>
    </source>
</evidence>
<evidence type="ECO:0000256" key="3">
    <source>
        <dbReference type="ARBA" id="ARBA00022525"/>
    </source>
</evidence>
<feature type="binding site" description="axial binding residue" evidence="16">
    <location>
        <position position="126"/>
    </location>
    <ligand>
        <name>heme b</name>
        <dbReference type="ChEBI" id="CHEBI:60344"/>
    </ligand>
    <ligandPart>
        <name>Fe</name>
        <dbReference type="ChEBI" id="CHEBI:18248"/>
    </ligandPart>
</feature>
<evidence type="ECO:0000256" key="12">
    <source>
        <dbReference type="ARBA" id="ARBA00023157"/>
    </source>
</evidence>
<keyword evidence="6 16" id="KW-0479">Metal-binding</keyword>
<dbReference type="Pfam" id="PF00141">
    <property type="entry name" value="peroxidase"/>
    <property type="match status" value="1"/>
</dbReference>
<dbReference type="Gene3D" id="1.10.420.10">
    <property type="entry name" value="Peroxidase, domain 2"/>
    <property type="match status" value="1"/>
</dbReference>
<dbReference type="EMBL" id="SPHZ02000001">
    <property type="protein sequence ID" value="KAF0935376.1"/>
    <property type="molecule type" value="Genomic_DNA"/>
</dbReference>
<dbReference type="SUPFAM" id="SSF48113">
    <property type="entry name" value="Heme-dependent peroxidases"/>
    <property type="match status" value="1"/>
</dbReference>
<sequence>MAELRGAAALVVVLLGLVSSAAAHVHIGAYNTSCPQAEDMVYKEMTNVLANSPDLAGPLLRLFSVDCFTKGPFIPLPTGRRDGNRSVAADVGPNSPPPGATIADLLTLFAKFNLTAKDLVVLSGAHTIGKAHCSAFSTHLYNSSTGSLPLDANYTAALRGQCKPGDLSTLVDLDPATPTTFDTDYYKQVSAQRGLLATDAALLLHDVTKAYVLRQANATSSDEFFADFIVSFVNMSKIGVLTHSNGEIRHRCSAVNPPSPSSSAASVLAGSLLFLLAGPLMVVL</sequence>
<evidence type="ECO:0000256" key="7">
    <source>
        <dbReference type="ARBA" id="ARBA00022729"/>
    </source>
</evidence>
<evidence type="ECO:0000256" key="10">
    <source>
        <dbReference type="ARBA" id="ARBA00023002"/>
    </source>
</evidence>
<feature type="disulfide bond" evidence="17">
    <location>
        <begin position="133"/>
        <end position="162"/>
    </location>
</feature>
<dbReference type="GO" id="GO:0042744">
    <property type="term" value="P:hydrogen peroxide catabolic process"/>
    <property type="evidence" value="ECO:0007669"/>
    <property type="project" value="UniProtKB-KW"/>
</dbReference>
<keyword evidence="7 18" id="KW-0732">Signal</keyword>
<dbReference type="GO" id="GO:0020037">
    <property type="term" value="F:heme binding"/>
    <property type="evidence" value="ECO:0007669"/>
    <property type="project" value="InterPro"/>
</dbReference>
<evidence type="ECO:0000256" key="14">
    <source>
        <dbReference type="ARBA" id="ARBA00047994"/>
    </source>
</evidence>
<dbReference type="EMBL" id="SPHZ02000001">
    <property type="protein sequence ID" value="KAF0931474.1"/>
    <property type="molecule type" value="Genomic_DNA"/>
</dbReference>
<feature type="binding site" evidence="15">
    <location>
        <position position="96"/>
    </location>
    <ligand>
        <name>substrate</name>
    </ligand>
</feature>
<feature type="binding site" evidence="16">
    <location>
        <position position="174"/>
    </location>
    <ligand>
        <name>Ca(2+)</name>
        <dbReference type="ChEBI" id="CHEBI:29108"/>
        <label>2</label>
    </ligand>
</feature>
<dbReference type="InterPro" id="IPR010255">
    <property type="entry name" value="Haem_peroxidase_sf"/>
</dbReference>
<feature type="signal peptide" evidence="18">
    <location>
        <begin position="1"/>
        <end position="23"/>
    </location>
</feature>
<keyword evidence="9" id="KW-0630">Potassium</keyword>
<keyword evidence="22" id="KW-1185">Reference proteome</keyword>
<keyword evidence="3" id="KW-0964">Secreted</keyword>
<evidence type="ECO:0000259" key="19">
    <source>
        <dbReference type="PROSITE" id="PS50873"/>
    </source>
</evidence>
<reference evidence="20 22" key="1">
    <citation type="submission" date="2019-11" db="EMBL/GenBank/DDBJ databases">
        <title>Whole genome sequence of Oryza granulata.</title>
        <authorList>
            <person name="Li W."/>
        </authorList>
    </citation>
    <scope>NUCLEOTIDE SEQUENCE [LARGE SCALE GENOMIC DNA]</scope>
    <source>
        <strain evidence="22">cv. Menghai</strain>
        <tissue evidence="20">Leaf</tissue>
    </source>
</reference>
<comment type="cofactor">
    <cofactor evidence="16">
        <name>Ca(2+)</name>
        <dbReference type="ChEBI" id="CHEBI:29108"/>
    </cofactor>
    <text evidence="16">Binds 2 calcium ions per subunit.</text>
</comment>
<dbReference type="PANTHER" id="PTHR31517:SF84">
    <property type="entry name" value="PEROXIDASE"/>
    <property type="match status" value="1"/>
</dbReference>
<evidence type="ECO:0000256" key="2">
    <source>
        <dbReference type="ARBA" id="ARBA00006873"/>
    </source>
</evidence>
<dbReference type="GO" id="GO:0140825">
    <property type="term" value="F:lactoperoxidase activity"/>
    <property type="evidence" value="ECO:0007669"/>
    <property type="project" value="UniProtKB-EC"/>
</dbReference>
<keyword evidence="8 16" id="KW-0106">Calcium</keyword>
<dbReference type="GO" id="GO:0016688">
    <property type="term" value="F:L-ascorbate peroxidase activity"/>
    <property type="evidence" value="ECO:0007669"/>
    <property type="project" value="UniProtKB-EC"/>
</dbReference>
<evidence type="ECO:0000256" key="15">
    <source>
        <dbReference type="PIRSR" id="PIRSR600823-2"/>
    </source>
</evidence>
<proteinExistence type="inferred from homology"/>
<keyword evidence="10" id="KW-0560">Oxidoreductase</keyword>
<dbReference type="InterPro" id="IPR002016">
    <property type="entry name" value="Haem_peroxidase"/>
</dbReference>
<feature type="domain" description="Plant heme peroxidase family profile" evidence="19">
    <location>
        <begin position="33"/>
        <end position="256"/>
    </location>
</feature>
<gene>
    <name evidence="20" type="ORF">E2562_004597</name>
    <name evidence="21" type="ORF">E2562_032461</name>
</gene>
<evidence type="ECO:0000256" key="8">
    <source>
        <dbReference type="ARBA" id="ARBA00022837"/>
    </source>
</evidence>
<dbReference type="PROSITE" id="PS00435">
    <property type="entry name" value="PEROXIDASE_1"/>
    <property type="match status" value="1"/>
</dbReference>
<keyword evidence="4" id="KW-0575">Peroxidase</keyword>
<keyword evidence="5" id="KW-0349">Heme</keyword>
<comment type="caution">
    <text evidence="20">The sequence shown here is derived from an EMBL/GenBank/DDBJ whole genome shotgun (WGS) entry which is preliminary data.</text>
</comment>
<dbReference type="OrthoDB" id="739305at2759"/>
<name>A0A6G1F3M2_9ORYZ</name>
<dbReference type="GO" id="GO:0046872">
    <property type="term" value="F:metal ion binding"/>
    <property type="evidence" value="ECO:0007669"/>
    <property type="project" value="UniProtKB-KW"/>
</dbReference>
<dbReference type="FunFam" id="1.10.420.10:FF:000010">
    <property type="entry name" value="Peroxidase"/>
    <property type="match status" value="1"/>
</dbReference>
<evidence type="ECO:0000256" key="5">
    <source>
        <dbReference type="ARBA" id="ARBA00022617"/>
    </source>
</evidence>
<organism evidence="20 22">
    <name type="scientific">Oryza meyeriana var. granulata</name>
    <dbReference type="NCBI Taxonomy" id="110450"/>
    <lineage>
        <taxon>Eukaryota</taxon>
        <taxon>Viridiplantae</taxon>
        <taxon>Streptophyta</taxon>
        <taxon>Embryophyta</taxon>
        <taxon>Tracheophyta</taxon>
        <taxon>Spermatophyta</taxon>
        <taxon>Magnoliopsida</taxon>
        <taxon>Liliopsida</taxon>
        <taxon>Poales</taxon>
        <taxon>Poaceae</taxon>
        <taxon>BOP clade</taxon>
        <taxon>Oryzoideae</taxon>
        <taxon>Oryzeae</taxon>
        <taxon>Oryzinae</taxon>
        <taxon>Oryza</taxon>
        <taxon>Oryza meyeriana</taxon>
    </lineage>
</organism>
<comment type="catalytic activity">
    <reaction evidence="14">
        <text>L-ascorbate + H2O2 = L-dehydroascorbate + 2 H2O</text>
        <dbReference type="Rhea" id="RHEA:22996"/>
        <dbReference type="ChEBI" id="CHEBI:15377"/>
        <dbReference type="ChEBI" id="CHEBI:16240"/>
        <dbReference type="ChEBI" id="CHEBI:38290"/>
        <dbReference type="ChEBI" id="CHEBI:58539"/>
        <dbReference type="EC" id="1.11.1.11"/>
    </reaction>
</comment>
<dbReference type="InterPro" id="IPR002207">
    <property type="entry name" value="Peroxidase_I"/>
</dbReference>